<dbReference type="AlphaFoldDB" id="A0A1G6G2L6"/>
<proteinExistence type="predicted"/>
<evidence type="ECO:0000313" key="2">
    <source>
        <dbReference type="Proteomes" id="UP000183670"/>
    </source>
</evidence>
<name>A0A1G6G2L6_BACOV</name>
<accession>A0A1G6G2L6</accession>
<reference evidence="1 2" key="1">
    <citation type="submission" date="2016-10" db="EMBL/GenBank/DDBJ databases">
        <authorList>
            <person name="de Groot N.N."/>
        </authorList>
    </citation>
    <scope>NUCLEOTIDE SEQUENCE [LARGE SCALE GENOMIC DNA]</scope>
    <source>
        <strain evidence="1 2">NLAE-zl-C500</strain>
    </source>
</reference>
<dbReference type="Pfam" id="PF13481">
    <property type="entry name" value="AAA_25"/>
    <property type="match status" value="1"/>
</dbReference>
<dbReference type="EMBL" id="FMYE01000007">
    <property type="protein sequence ID" value="SDB76212.1"/>
    <property type="molecule type" value="Genomic_DNA"/>
</dbReference>
<dbReference type="InterPro" id="IPR027417">
    <property type="entry name" value="P-loop_NTPase"/>
</dbReference>
<dbReference type="Proteomes" id="UP000183670">
    <property type="component" value="Unassembled WGS sequence"/>
</dbReference>
<protein>
    <submittedName>
        <fullName evidence="1">AAA domain-containing protein</fullName>
    </submittedName>
</protein>
<dbReference type="Gene3D" id="3.40.50.300">
    <property type="entry name" value="P-loop containing nucleotide triphosphate hydrolases"/>
    <property type="match status" value="1"/>
</dbReference>
<dbReference type="SUPFAM" id="SSF52540">
    <property type="entry name" value="P-loop containing nucleoside triphosphate hydrolases"/>
    <property type="match status" value="1"/>
</dbReference>
<organism evidence="1 2">
    <name type="scientific">Bacteroides ovatus</name>
    <dbReference type="NCBI Taxonomy" id="28116"/>
    <lineage>
        <taxon>Bacteria</taxon>
        <taxon>Pseudomonadati</taxon>
        <taxon>Bacteroidota</taxon>
        <taxon>Bacteroidia</taxon>
        <taxon>Bacteroidales</taxon>
        <taxon>Bacteroidaceae</taxon>
        <taxon>Bacteroides</taxon>
    </lineage>
</organism>
<sequence>MEKKIRKISIPKPSDDFKSDFDFNFKSDYPDDMLERCLNKGQIKVTERPENPPQILWVGDCVVATFGNFSASTGKAKSKKTFNISAMVAAALTNSNVLNYRASLPKGKRKIYYFDTEQSRFHCHNVLERILKMAGLPIGQDTDRIKFVGLREYTPSLRLSLIDYALRKSEGYGLVIIDGLRDLMYDINNAKEATDLITKLMSWTSNYKLHIHCVLHLNKNDSNTRGHIGTELENKAETVLVVSKDSKNTEISEVRPMHMRDKEFTSFAFHIDDNSLPVLEEDYKVTVVKQRDPQLTTLPKTVHKEILDELFSQYKPTNYAEMVSRIGESYTAHGYKRGLVAYKELLKLLSASGIIKNENKVYNYYPNILNIQE</sequence>
<gene>
    <name evidence="1" type="ORF">SAMN05192581_100734</name>
</gene>
<evidence type="ECO:0000313" key="1">
    <source>
        <dbReference type="EMBL" id="SDB76212.1"/>
    </source>
</evidence>